<dbReference type="STRING" id="1189325.SAMN04488119_102420"/>
<dbReference type="RefSeq" id="WP_072745706.1">
    <property type="nucleotide sequence ID" value="NZ_FOHL01000002.1"/>
</dbReference>
<evidence type="ECO:0000313" key="3">
    <source>
        <dbReference type="Proteomes" id="UP000184066"/>
    </source>
</evidence>
<dbReference type="EMBL" id="FRDL01000001">
    <property type="protein sequence ID" value="SHN49374.1"/>
    <property type="molecule type" value="Genomic_DNA"/>
</dbReference>
<evidence type="ECO:0000256" key="1">
    <source>
        <dbReference type="SAM" id="Phobius"/>
    </source>
</evidence>
<feature type="transmembrane region" description="Helical" evidence="1">
    <location>
        <begin position="85"/>
        <end position="103"/>
    </location>
</feature>
<accession>A0A1M7RT54</accession>
<gene>
    <name evidence="2" type="ORF">SAMN05216200_10198</name>
</gene>
<sequence length="146" mass="14979">MRKLVSFLSGLIFGLGLMISDMVNPARVLAFLDLAAIPAGAWDPTLIFVMGGAMIVSAAAWAVAARRREAALGGPIPAPRQGIDWRLLTGSAIFGVGWGLVGICPGPAIVGMAVGGAPSMLFVAAMIAGMIVYRLFDAALARRAAA</sequence>
<dbReference type="Pfam" id="PF20398">
    <property type="entry name" value="DUF6691"/>
    <property type="match status" value="1"/>
</dbReference>
<feature type="transmembrane region" description="Helical" evidence="1">
    <location>
        <begin position="45"/>
        <end position="64"/>
    </location>
</feature>
<keyword evidence="3" id="KW-1185">Reference proteome</keyword>
<evidence type="ECO:0008006" key="4">
    <source>
        <dbReference type="Google" id="ProtNLM"/>
    </source>
</evidence>
<organism evidence="2 3">
    <name type="scientific">Oceanicella actignis</name>
    <dbReference type="NCBI Taxonomy" id="1189325"/>
    <lineage>
        <taxon>Bacteria</taxon>
        <taxon>Pseudomonadati</taxon>
        <taxon>Pseudomonadota</taxon>
        <taxon>Alphaproteobacteria</taxon>
        <taxon>Rhodobacterales</taxon>
        <taxon>Paracoccaceae</taxon>
        <taxon>Oceanicella</taxon>
    </lineage>
</organism>
<feature type="transmembrane region" description="Helical" evidence="1">
    <location>
        <begin position="109"/>
        <end position="133"/>
    </location>
</feature>
<dbReference type="OrthoDB" id="9790409at2"/>
<keyword evidence="1" id="KW-0812">Transmembrane</keyword>
<name>A0A1M7RT54_9RHOB</name>
<protein>
    <recommendedName>
        <fullName evidence="4">Sulphur transport domain-containing protein</fullName>
    </recommendedName>
</protein>
<dbReference type="AlphaFoldDB" id="A0A1M7RT54"/>
<keyword evidence="1" id="KW-1133">Transmembrane helix</keyword>
<dbReference type="InterPro" id="IPR046513">
    <property type="entry name" value="DUF6691"/>
</dbReference>
<evidence type="ECO:0000313" key="2">
    <source>
        <dbReference type="EMBL" id="SHN49374.1"/>
    </source>
</evidence>
<dbReference type="Proteomes" id="UP000184066">
    <property type="component" value="Unassembled WGS sequence"/>
</dbReference>
<reference evidence="2 3" key="1">
    <citation type="submission" date="2016-12" db="EMBL/GenBank/DDBJ databases">
        <authorList>
            <person name="Song W.-J."/>
            <person name="Kurnit D.M."/>
        </authorList>
    </citation>
    <scope>NUCLEOTIDE SEQUENCE [LARGE SCALE GENOMIC DNA]</scope>
    <source>
        <strain evidence="2 3">CGMCC 1.10808</strain>
    </source>
</reference>
<proteinExistence type="predicted"/>
<keyword evidence="1" id="KW-0472">Membrane</keyword>